<dbReference type="RefSeq" id="WP_136743919.1">
    <property type="nucleotide sequence ID" value="NZ_SUMB01000015.1"/>
</dbReference>
<dbReference type="PROSITE" id="PS50837">
    <property type="entry name" value="NACHT"/>
    <property type="match status" value="1"/>
</dbReference>
<feature type="region of interest" description="Disordered" evidence="1">
    <location>
        <begin position="247"/>
        <end position="275"/>
    </location>
</feature>
<gene>
    <name evidence="3" type="ORF">FCH28_33080</name>
</gene>
<accession>A0A4U0MPQ8</accession>
<dbReference type="AlphaFoldDB" id="A0A4U0MPQ8"/>
<evidence type="ECO:0000313" key="4">
    <source>
        <dbReference type="Proteomes" id="UP000308697"/>
    </source>
</evidence>
<evidence type="ECO:0000256" key="1">
    <source>
        <dbReference type="SAM" id="MobiDB-lite"/>
    </source>
</evidence>
<sequence length="881" mass="96917">MDPTIIAARLTPYALDPLIRTLFDTEGPGAALVDRPVHLSHLVSFTGEKPGLTERDLHTLAAALVERALRDGDADEDGGERPIGADEDRAVTEALARTLRALGEIEMDDVQAARLLPAEFARRLRATVPGVTERLTADGTRLYALLLDAAALQILHFFTRRSPFVARTLVEQTRTLSELVHGQGALGAGPPSPSTEDTATEDAAFEERYAHDTAVLHNHLTIFGIDLTHSPDSWPLDAAYLGLQCEPGPLDSEGTRADADGAADQGEPPVPAEQALSGRSQVLVRGVAGSGKTTLLQWLAVATARDELPDALGALRGRVPFLLPVRRFARDGVPSPESFLTAAGYRDAASQPAGWTERVLGSGRALLLIDGIDETPESDREELRRRLRDWTARYPGNVWVVTSRPSAVRGNWLTGEGFTELSLAPMSREDVAAFIQRWHRAAAQQSPADLDRLGDYEHTLLNAVRITRDLGRLATNPLMRGLLCALHRDRRGYLPNGRKELYDAALSMLLERRDRERAMVATDGVDLPRQPKIQLLQKLAHWMLVNGRSEMDQDVAIETLAEHLPAIPDAARQGGPEDVYRHLLNRTGLLREPTPGTVDFVHRTFQDYLSARAMVQRHEFGPLLDHAHHDDWEDVIRMAVALARPDECAALLDGLLAPHAGVRAAEARHRKLLAAACLEHATELDPAVRARVQRFTRDMVRPSTPSAARTLGWIGPIVLEMLPDPTDVPDDEAYLLAITATSIADDMAIDYLTSLRGRAHHDIRAQLAGAWRRYDTARYAREIIAHLEPAELYFPVSDLEELHALRRLGGRPHVQIAGPFTPDQLIEGIAPAEGLTRLWLAYDLGVSMEWLSGFPRLDTLRIGHRIPPVTGVPDGIRVVQL</sequence>
<name>A0A4U0MPQ8_9ACTN</name>
<keyword evidence="4" id="KW-1185">Reference proteome</keyword>
<dbReference type="Pfam" id="PF22733">
    <property type="entry name" value="NNH1"/>
    <property type="match status" value="1"/>
</dbReference>
<dbReference type="InterPro" id="IPR027417">
    <property type="entry name" value="P-loop_NTPase"/>
</dbReference>
<dbReference type="Gene3D" id="3.40.50.300">
    <property type="entry name" value="P-loop containing nucleotide triphosphate hydrolases"/>
    <property type="match status" value="1"/>
</dbReference>
<proteinExistence type="predicted"/>
<dbReference type="PANTHER" id="PTHR46844:SF1">
    <property type="entry name" value="SLR5058 PROTEIN"/>
    <property type="match status" value="1"/>
</dbReference>
<dbReference type="PANTHER" id="PTHR46844">
    <property type="entry name" value="SLR5058 PROTEIN"/>
    <property type="match status" value="1"/>
</dbReference>
<feature type="domain" description="NACHT" evidence="2">
    <location>
        <begin position="280"/>
        <end position="616"/>
    </location>
</feature>
<dbReference type="InterPro" id="IPR054547">
    <property type="entry name" value="NNH1"/>
</dbReference>
<organism evidence="3 4">
    <name type="scientific">Streptomyces piniterrae</name>
    <dbReference type="NCBI Taxonomy" id="2571125"/>
    <lineage>
        <taxon>Bacteria</taxon>
        <taxon>Bacillati</taxon>
        <taxon>Actinomycetota</taxon>
        <taxon>Actinomycetes</taxon>
        <taxon>Kitasatosporales</taxon>
        <taxon>Streptomycetaceae</taxon>
        <taxon>Streptomyces</taxon>
    </lineage>
</organism>
<dbReference type="InterPro" id="IPR007111">
    <property type="entry name" value="NACHT_NTPase"/>
</dbReference>
<evidence type="ECO:0000259" key="2">
    <source>
        <dbReference type="PROSITE" id="PS50837"/>
    </source>
</evidence>
<dbReference type="OrthoDB" id="135105at2"/>
<dbReference type="SUPFAM" id="SSF52540">
    <property type="entry name" value="P-loop containing nucleoside triphosphate hydrolases"/>
    <property type="match status" value="1"/>
</dbReference>
<dbReference type="Pfam" id="PF05729">
    <property type="entry name" value="NACHT"/>
    <property type="match status" value="1"/>
</dbReference>
<dbReference type="Proteomes" id="UP000308697">
    <property type="component" value="Unassembled WGS sequence"/>
</dbReference>
<protein>
    <submittedName>
        <fullName evidence="3">NACHT domain-containing protein</fullName>
    </submittedName>
</protein>
<evidence type="ECO:0000313" key="3">
    <source>
        <dbReference type="EMBL" id="TJZ42739.1"/>
    </source>
</evidence>
<reference evidence="3 4" key="1">
    <citation type="submission" date="2019-04" db="EMBL/GenBank/DDBJ databases">
        <title>Streptomyces piniterrae sp. nov., a heliquinomycin-producing actinomycete isolated from rhizosphere soil of Pinus yunnanensis.</title>
        <authorList>
            <person name="Zhuang X."/>
            <person name="Zhao J."/>
        </authorList>
    </citation>
    <scope>NUCLEOTIDE SEQUENCE [LARGE SCALE GENOMIC DNA]</scope>
    <source>
        <strain evidence="4">jys28</strain>
    </source>
</reference>
<dbReference type="EMBL" id="SUMB01000015">
    <property type="protein sequence ID" value="TJZ42739.1"/>
    <property type="molecule type" value="Genomic_DNA"/>
</dbReference>
<comment type="caution">
    <text evidence="3">The sequence shown here is derived from an EMBL/GenBank/DDBJ whole genome shotgun (WGS) entry which is preliminary data.</text>
</comment>